<sequence length="51" mass="6238">MIHYDRTYFTSLDISTFLDGRDCWLHAMIDAVRNPVKHQKVCIWDHHHEER</sequence>
<organism evidence="1 2">
    <name type="scientific">Lupinus albus</name>
    <name type="common">White lupine</name>
    <name type="synonym">Lupinus termis</name>
    <dbReference type="NCBI Taxonomy" id="3870"/>
    <lineage>
        <taxon>Eukaryota</taxon>
        <taxon>Viridiplantae</taxon>
        <taxon>Streptophyta</taxon>
        <taxon>Embryophyta</taxon>
        <taxon>Tracheophyta</taxon>
        <taxon>Spermatophyta</taxon>
        <taxon>Magnoliopsida</taxon>
        <taxon>eudicotyledons</taxon>
        <taxon>Gunneridae</taxon>
        <taxon>Pentapetalae</taxon>
        <taxon>rosids</taxon>
        <taxon>fabids</taxon>
        <taxon>Fabales</taxon>
        <taxon>Fabaceae</taxon>
        <taxon>Papilionoideae</taxon>
        <taxon>50 kb inversion clade</taxon>
        <taxon>genistoids sensu lato</taxon>
        <taxon>core genistoids</taxon>
        <taxon>Genisteae</taxon>
        <taxon>Lupinus</taxon>
    </lineage>
</organism>
<proteinExistence type="predicted"/>
<dbReference type="Proteomes" id="UP000447434">
    <property type="component" value="Chromosome 22"/>
</dbReference>
<evidence type="ECO:0000313" key="1">
    <source>
        <dbReference type="EMBL" id="KAE9588395.1"/>
    </source>
</evidence>
<dbReference type="AlphaFoldDB" id="A0A6A4NC96"/>
<dbReference type="EMBL" id="WOCE01000022">
    <property type="protein sequence ID" value="KAE9588395.1"/>
    <property type="molecule type" value="Genomic_DNA"/>
</dbReference>
<protein>
    <submittedName>
        <fullName evidence="1">Uncharacterized protein</fullName>
    </submittedName>
</protein>
<reference evidence="2" key="1">
    <citation type="journal article" date="2020" name="Nat. Commun.">
        <title>Genome sequence of the cluster root forming white lupin.</title>
        <authorList>
            <person name="Hufnagel B."/>
            <person name="Marques A."/>
            <person name="Soriano A."/>
            <person name="Marques L."/>
            <person name="Divol F."/>
            <person name="Doumas P."/>
            <person name="Sallet E."/>
            <person name="Mancinotti D."/>
            <person name="Carrere S."/>
            <person name="Marande W."/>
            <person name="Arribat S."/>
            <person name="Keller J."/>
            <person name="Huneau C."/>
            <person name="Blein T."/>
            <person name="Aime D."/>
            <person name="Laguerre M."/>
            <person name="Taylor J."/>
            <person name="Schubert V."/>
            <person name="Nelson M."/>
            <person name="Geu-Flores F."/>
            <person name="Crespi M."/>
            <person name="Gallardo-Guerrero K."/>
            <person name="Delaux P.-M."/>
            <person name="Salse J."/>
            <person name="Berges H."/>
            <person name="Guyot R."/>
            <person name="Gouzy J."/>
            <person name="Peret B."/>
        </authorList>
    </citation>
    <scope>NUCLEOTIDE SEQUENCE [LARGE SCALE GENOMIC DNA]</scope>
    <source>
        <strain evidence="2">cv. Amiga</strain>
    </source>
</reference>
<keyword evidence="2" id="KW-1185">Reference proteome</keyword>
<evidence type="ECO:0000313" key="2">
    <source>
        <dbReference type="Proteomes" id="UP000447434"/>
    </source>
</evidence>
<accession>A0A6A4NC96</accession>
<gene>
    <name evidence="1" type="ORF">Lalb_Chr22g0354881</name>
</gene>
<name>A0A6A4NC96_LUPAL</name>
<comment type="caution">
    <text evidence="1">The sequence shown here is derived from an EMBL/GenBank/DDBJ whole genome shotgun (WGS) entry which is preliminary data.</text>
</comment>